<evidence type="ECO:0000313" key="4">
    <source>
        <dbReference type="Proteomes" id="UP000259636"/>
    </source>
</evidence>
<evidence type="ECO:0008006" key="5">
    <source>
        <dbReference type="Google" id="ProtNLM"/>
    </source>
</evidence>
<feature type="compositionally biased region" description="Basic and acidic residues" evidence="1">
    <location>
        <begin position="32"/>
        <end position="44"/>
    </location>
</feature>
<dbReference type="PROSITE" id="PS51257">
    <property type="entry name" value="PROKAR_LIPOPROTEIN"/>
    <property type="match status" value="1"/>
</dbReference>
<dbReference type="AlphaFoldDB" id="A0A385DDN4"/>
<dbReference type="RefSeq" id="WP_117349926.1">
    <property type="nucleotide sequence ID" value="NZ_CP031742.1"/>
</dbReference>
<feature type="region of interest" description="Disordered" evidence="1">
    <location>
        <begin position="23"/>
        <end position="63"/>
    </location>
</feature>
<evidence type="ECO:0000313" key="3">
    <source>
        <dbReference type="EMBL" id="AXQ56592.1"/>
    </source>
</evidence>
<dbReference type="EMBL" id="CP031742">
    <property type="protein sequence ID" value="AXQ56592.1"/>
    <property type="molecule type" value="Genomic_DNA"/>
</dbReference>
<feature type="signal peptide" evidence="2">
    <location>
        <begin position="1"/>
        <end position="22"/>
    </location>
</feature>
<protein>
    <recommendedName>
        <fullName evidence="5">Lipoprotein</fullName>
    </recommendedName>
</protein>
<sequence>MNRRTLSLALAAAATLVLSACGTDEAPSSAKDTIEGAEKGEGAQKESPSAEPSKAAGRPDIKLPDDVDNVFEGWKTGDKTKDAILADLEQNVDAMSDAILRGETESPKVAFYRQEEALVSSVKWIQAWLDEDLSYTGTVRYYQPNVVLSGDRGAGVGYCADESKAFNKSRKTGKVDKKSNADDSPYIRYVMQMRKSDDGVWQAVGGNSKRGDAKCG</sequence>
<name>A0A385DDN4_9ACTN</name>
<reference evidence="3 4" key="1">
    <citation type="submission" date="2018-08" db="EMBL/GenBank/DDBJ databases">
        <authorList>
            <person name="Ferrada E.E."/>
            <person name="Latorre B.A."/>
        </authorList>
    </citation>
    <scope>NUCLEOTIDE SEQUENCE [LARGE SCALE GENOMIC DNA]</scope>
    <source>
        <strain evidence="3 4">VK-A60T</strain>
    </source>
</reference>
<keyword evidence="2" id="KW-0732">Signal</keyword>
<dbReference type="GeneID" id="300116375"/>
<organism evidence="3 4">
    <name type="scientific">Streptomyces koyangensis</name>
    <dbReference type="NCBI Taxonomy" id="188770"/>
    <lineage>
        <taxon>Bacteria</taxon>
        <taxon>Bacillati</taxon>
        <taxon>Actinomycetota</taxon>
        <taxon>Actinomycetes</taxon>
        <taxon>Kitasatosporales</taxon>
        <taxon>Streptomycetaceae</taxon>
        <taxon>Streptomyces</taxon>
        <taxon>Streptomyces aurantiacus group</taxon>
    </lineage>
</organism>
<gene>
    <name evidence="3" type="ORF">D0C37_19690</name>
</gene>
<dbReference type="KEGG" id="sky:D0C37_19690"/>
<dbReference type="Proteomes" id="UP000259636">
    <property type="component" value="Chromosome"/>
</dbReference>
<evidence type="ECO:0000256" key="2">
    <source>
        <dbReference type="SAM" id="SignalP"/>
    </source>
</evidence>
<feature type="chain" id="PRO_5039465013" description="Lipoprotein" evidence="2">
    <location>
        <begin position="23"/>
        <end position="216"/>
    </location>
</feature>
<proteinExistence type="predicted"/>
<evidence type="ECO:0000256" key="1">
    <source>
        <dbReference type="SAM" id="MobiDB-lite"/>
    </source>
</evidence>
<accession>A0A385DDN4</accession>